<comment type="similarity">
    <text evidence="2">Belongs to the urea transporter family.</text>
</comment>
<proteinExistence type="inferred from homology"/>
<comment type="caution">
    <text evidence="8">The sequence shown here is derived from an EMBL/GenBank/DDBJ whole genome shotgun (WGS) entry which is preliminary data.</text>
</comment>
<evidence type="ECO:0000256" key="6">
    <source>
        <dbReference type="ARBA" id="ARBA00023136"/>
    </source>
</evidence>
<dbReference type="Gene3D" id="1.10.3430.10">
    <property type="entry name" value="Ammonium transporter AmtB like domains"/>
    <property type="match status" value="1"/>
</dbReference>
<feature type="transmembrane region" description="Helical" evidence="7">
    <location>
        <begin position="261"/>
        <end position="278"/>
    </location>
</feature>
<accession>A0ABU5CVJ4</accession>
<evidence type="ECO:0000256" key="1">
    <source>
        <dbReference type="ARBA" id="ARBA00004651"/>
    </source>
</evidence>
<keyword evidence="4 7" id="KW-0812">Transmembrane</keyword>
<protein>
    <submittedName>
        <fullName evidence="8">Urea transporter</fullName>
    </submittedName>
</protein>
<feature type="transmembrane region" description="Helical" evidence="7">
    <location>
        <begin position="284"/>
        <end position="304"/>
    </location>
</feature>
<gene>
    <name evidence="8" type="ORF">RWD45_16335</name>
</gene>
<reference evidence="8 9" key="1">
    <citation type="submission" date="2023-10" db="EMBL/GenBank/DDBJ databases">
        <title>Virgibacillus soli CC-YMP-6 genome.</title>
        <authorList>
            <person name="Miliotis G."/>
            <person name="Sengupta P."/>
            <person name="Hameed A."/>
            <person name="Chuvochina M."/>
            <person name="Mcdonagh F."/>
            <person name="Simpson A.C."/>
            <person name="Singh N.K."/>
            <person name="Rekha P.D."/>
            <person name="Raman K."/>
            <person name="Hugenholtz P."/>
            <person name="Venkateswaran K."/>
        </authorList>
    </citation>
    <scope>NUCLEOTIDE SEQUENCE [LARGE SCALE GENOMIC DNA]</scope>
    <source>
        <strain evidence="8 9">CC-YMP-6</strain>
    </source>
</reference>
<dbReference type="PANTHER" id="PTHR10464:SF4">
    <property type="entry name" value="UREA TRANSPORTER"/>
    <property type="match status" value="1"/>
</dbReference>
<dbReference type="PIRSF" id="PIRSF016502">
    <property type="entry name" value="Urea_transporter"/>
    <property type="match status" value="1"/>
</dbReference>
<evidence type="ECO:0000256" key="7">
    <source>
        <dbReference type="SAM" id="Phobius"/>
    </source>
</evidence>
<feature type="transmembrane region" description="Helical" evidence="7">
    <location>
        <begin position="129"/>
        <end position="148"/>
    </location>
</feature>
<evidence type="ECO:0000313" key="9">
    <source>
        <dbReference type="Proteomes" id="UP001275315"/>
    </source>
</evidence>
<dbReference type="Proteomes" id="UP001275315">
    <property type="component" value="Unassembled WGS sequence"/>
</dbReference>
<evidence type="ECO:0000256" key="5">
    <source>
        <dbReference type="ARBA" id="ARBA00022989"/>
    </source>
</evidence>
<evidence type="ECO:0000256" key="4">
    <source>
        <dbReference type="ARBA" id="ARBA00022692"/>
    </source>
</evidence>
<name>A0ABU5CVJ4_9BACI</name>
<dbReference type="EMBL" id="JAWDIQ010000003">
    <property type="protein sequence ID" value="MDY0409856.1"/>
    <property type="molecule type" value="Genomic_DNA"/>
</dbReference>
<dbReference type="InterPro" id="IPR004937">
    <property type="entry name" value="Urea_transporter"/>
</dbReference>
<keyword evidence="5 7" id="KW-1133">Transmembrane helix</keyword>
<dbReference type="Pfam" id="PF03253">
    <property type="entry name" value="UT"/>
    <property type="match status" value="1"/>
</dbReference>
<keyword evidence="3" id="KW-1003">Cell membrane</keyword>
<evidence type="ECO:0000313" key="8">
    <source>
        <dbReference type="EMBL" id="MDY0409856.1"/>
    </source>
</evidence>
<evidence type="ECO:0000256" key="2">
    <source>
        <dbReference type="ARBA" id="ARBA00005914"/>
    </source>
</evidence>
<organism evidence="8 9">
    <name type="scientific">Paracerasibacillus soli</name>
    <dbReference type="NCBI Taxonomy" id="480284"/>
    <lineage>
        <taxon>Bacteria</taxon>
        <taxon>Bacillati</taxon>
        <taxon>Bacillota</taxon>
        <taxon>Bacilli</taxon>
        <taxon>Bacillales</taxon>
        <taxon>Bacillaceae</taxon>
        <taxon>Paracerasibacillus</taxon>
    </lineage>
</organism>
<keyword evidence="9" id="KW-1185">Reference proteome</keyword>
<dbReference type="PANTHER" id="PTHR10464">
    <property type="entry name" value="UREA TRANSPORTER"/>
    <property type="match status" value="1"/>
</dbReference>
<evidence type="ECO:0000256" key="3">
    <source>
        <dbReference type="ARBA" id="ARBA00022475"/>
    </source>
</evidence>
<sequence>MIVTDESLQKRSLVNFLKASLRGISQVVLIENAITGFIFLIAILFFSYSLAIIAFLSAIIGTLTARVGGGDEDAINQGLFGFNSVLTGMALALFLSGPHQWIIALIGAAIAGILTAALTYFTRNSGIPMLTFPYIILTWFLLLASYRLKAFNLRSDLIPQGLADWKLTVGGDINWLHSFFNGMGQIFFMDNPISGFLLFVGLFWASWKIGLYAILGTAVTLALAYFLGADHDLISAGLYGYNAILTIIAVSKVFNSGHHPLAFISGIVAACLTVPITASVSTWLLPFGVPALTMPFVLCTWLFWQQEKSCQSFK</sequence>
<feature type="transmembrane region" description="Helical" evidence="7">
    <location>
        <begin position="233"/>
        <end position="254"/>
    </location>
</feature>
<feature type="transmembrane region" description="Helical" evidence="7">
    <location>
        <begin position="101"/>
        <end position="122"/>
    </location>
</feature>
<feature type="transmembrane region" description="Helical" evidence="7">
    <location>
        <begin position="75"/>
        <end position="95"/>
    </location>
</feature>
<dbReference type="InterPro" id="IPR029020">
    <property type="entry name" value="Ammonium/urea_transptr"/>
</dbReference>
<comment type="subcellular location">
    <subcellularLocation>
        <location evidence="1">Cell membrane</location>
        <topology evidence="1">Multi-pass membrane protein</topology>
    </subcellularLocation>
</comment>
<keyword evidence="6 7" id="KW-0472">Membrane</keyword>
<dbReference type="RefSeq" id="WP_320380710.1">
    <property type="nucleotide sequence ID" value="NZ_JAWDIQ010000003.1"/>
</dbReference>
<feature type="transmembrane region" description="Helical" evidence="7">
    <location>
        <begin position="37"/>
        <end position="63"/>
    </location>
</feature>